<comment type="caution">
    <text evidence="1">The sequence shown here is derived from an EMBL/GenBank/DDBJ whole genome shotgun (WGS) entry which is preliminary data.</text>
</comment>
<dbReference type="RefSeq" id="WP_155862295.1">
    <property type="nucleotide sequence ID" value="NZ_WFIY01000004.1"/>
</dbReference>
<name>A0A6A9Q921_ACIIN</name>
<protein>
    <submittedName>
        <fullName evidence="1">Uncharacterized protein</fullName>
    </submittedName>
</protein>
<organism evidence="1 2">
    <name type="scientific">Acidianus infernus</name>
    <dbReference type="NCBI Taxonomy" id="12915"/>
    <lineage>
        <taxon>Archaea</taxon>
        <taxon>Thermoproteota</taxon>
        <taxon>Thermoprotei</taxon>
        <taxon>Sulfolobales</taxon>
        <taxon>Sulfolobaceae</taxon>
        <taxon>Acidianus</taxon>
    </lineage>
</organism>
<evidence type="ECO:0000313" key="2">
    <source>
        <dbReference type="Proteomes" id="UP000440125"/>
    </source>
</evidence>
<accession>A0A6A9Q921</accession>
<gene>
    <name evidence="1" type="ORF">D1867_00160</name>
</gene>
<dbReference type="EMBL" id="WFIY01000004">
    <property type="protein sequence ID" value="MUM63702.1"/>
    <property type="molecule type" value="Genomic_DNA"/>
</dbReference>
<dbReference type="Proteomes" id="UP000440125">
    <property type="component" value="Unassembled WGS sequence"/>
</dbReference>
<sequence length="180" mass="20469">MISSLTSTRLILYIPVNERVKLLKKRGVKDFAEELAMKLYGRYKYTFNETTKNMILNVVNSYLRMENLSRGYMIWIYGLPLPLAYPDAIAKDTVIEIKPEENLQHATLQVLLYASVLTKVFKRVRPLLISVSHDGESKISGINVYSVLFMNSPIITGAEARIIMVEIIRELAGKSNVLNS</sequence>
<reference evidence="1 2" key="1">
    <citation type="submission" date="2019-10" db="EMBL/GenBank/DDBJ databases">
        <title>Genome Sequences from Six Type Strain Members of the Archaeal Family Sulfolobaceae: Acidianus ambivalens, Acidianus infernus, Metallosphaera prunae, Stygiolobus azoricus, Sulfolobus metallicus, and Sulfurisphaera ohwakuensis.</title>
        <authorList>
            <person name="Counts J.A."/>
            <person name="Kelly R.M."/>
        </authorList>
    </citation>
    <scope>NUCLEOTIDE SEQUENCE [LARGE SCALE GENOMIC DNA]</scope>
    <source>
        <strain evidence="1 2">DSM 3191</strain>
    </source>
</reference>
<evidence type="ECO:0000313" key="1">
    <source>
        <dbReference type="EMBL" id="MUM63702.1"/>
    </source>
</evidence>
<proteinExistence type="predicted"/>
<keyword evidence="2" id="KW-1185">Reference proteome</keyword>
<dbReference type="AlphaFoldDB" id="A0A6A9Q921"/>